<dbReference type="PRINTS" id="PR01438">
    <property type="entry name" value="UNVRSLSTRESS"/>
</dbReference>
<sequence>MSDKKIVVAYDGSSDSKKALEMAIELARPLFAKILLVSVYDVSILNLPNASDIIDFNKLDKSLKELSIERAEEGKKYCEEKEIPVHLEILEGNAAPEIINYAKREDAFMIVAGTRGLGGFNRLLLGSTAQALITYSDISVLIAK</sequence>
<dbReference type="Gene3D" id="3.40.50.620">
    <property type="entry name" value="HUPs"/>
    <property type="match status" value="1"/>
</dbReference>
<dbReference type="AlphaFoldDB" id="A0A644Z753"/>
<evidence type="ECO:0000259" key="2">
    <source>
        <dbReference type="Pfam" id="PF00582"/>
    </source>
</evidence>
<dbReference type="CDD" id="cd00293">
    <property type="entry name" value="USP-like"/>
    <property type="match status" value="1"/>
</dbReference>
<dbReference type="InterPro" id="IPR006016">
    <property type="entry name" value="UspA"/>
</dbReference>
<reference evidence="3" key="1">
    <citation type="submission" date="2019-08" db="EMBL/GenBank/DDBJ databases">
        <authorList>
            <person name="Kucharzyk K."/>
            <person name="Murdoch R.W."/>
            <person name="Higgins S."/>
            <person name="Loffler F."/>
        </authorList>
    </citation>
    <scope>NUCLEOTIDE SEQUENCE</scope>
</reference>
<dbReference type="EMBL" id="VSSQ01007684">
    <property type="protein sequence ID" value="MPM36670.1"/>
    <property type="molecule type" value="Genomic_DNA"/>
</dbReference>
<proteinExistence type="inferred from homology"/>
<gene>
    <name evidence="3" type="primary">nhaX_2</name>
    <name evidence="3" type="ORF">SDC9_83270</name>
</gene>
<dbReference type="PANTHER" id="PTHR46268">
    <property type="entry name" value="STRESS RESPONSE PROTEIN NHAX"/>
    <property type="match status" value="1"/>
</dbReference>
<dbReference type="PANTHER" id="PTHR46268:SF6">
    <property type="entry name" value="UNIVERSAL STRESS PROTEIN UP12"/>
    <property type="match status" value="1"/>
</dbReference>
<accession>A0A644Z753</accession>
<evidence type="ECO:0000313" key="3">
    <source>
        <dbReference type="EMBL" id="MPM36670.1"/>
    </source>
</evidence>
<feature type="domain" description="UspA" evidence="2">
    <location>
        <begin position="4"/>
        <end position="144"/>
    </location>
</feature>
<evidence type="ECO:0000256" key="1">
    <source>
        <dbReference type="ARBA" id="ARBA00008791"/>
    </source>
</evidence>
<dbReference type="InterPro" id="IPR006015">
    <property type="entry name" value="Universal_stress_UspA"/>
</dbReference>
<comment type="similarity">
    <text evidence="1">Belongs to the universal stress protein A family.</text>
</comment>
<name>A0A644Z753_9ZZZZ</name>
<dbReference type="Pfam" id="PF00582">
    <property type="entry name" value="Usp"/>
    <property type="match status" value="1"/>
</dbReference>
<protein>
    <submittedName>
        <fullName evidence="3">Stress response protein NhaX</fullName>
    </submittedName>
</protein>
<dbReference type="InterPro" id="IPR014729">
    <property type="entry name" value="Rossmann-like_a/b/a_fold"/>
</dbReference>
<dbReference type="SUPFAM" id="SSF52402">
    <property type="entry name" value="Adenine nucleotide alpha hydrolases-like"/>
    <property type="match status" value="1"/>
</dbReference>
<comment type="caution">
    <text evidence="3">The sequence shown here is derived from an EMBL/GenBank/DDBJ whole genome shotgun (WGS) entry which is preliminary data.</text>
</comment>
<organism evidence="3">
    <name type="scientific">bioreactor metagenome</name>
    <dbReference type="NCBI Taxonomy" id="1076179"/>
    <lineage>
        <taxon>unclassified sequences</taxon>
        <taxon>metagenomes</taxon>
        <taxon>ecological metagenomes</taxon>
    </lineage>
</organism>